<gene>
    <name evidence="4" type="ORF">MERR_LOCUS16665</name>
</gene>
<feature type="domain" description="Reverse transcriptase zinc-binding" evidence="3">
    <location>
        <begin position="377"/>
        <end position="444"/>
    </location>
</feature>
<dbReference type="InterPro" id="IPR044730">
    <property type="entry name" value="RNase_H-like_dom_plant"/>
</dbReference>
<dbReference type="AlphaFoldDB" id="A0A6D2IWX1"/>
<dbReference type="Pfam" id="PF13456">
    <property type="entry name" value="RVT_3"/>
    <property type="match status" value="1"/>
</dbReference>
<sequence>MTELRPISLCNVAYKIISKVLCQRLKTLLPKLISETQSAFVSSRLISDNILIAQEMFHGLRTNKSCKGKHMVVKTDMSKAYDRVKWTFIEALMRKIGTTSGLRQGDLLSPYLFILFTEILITNLKKAEETKLITGLKQKRINGWTSKLLSRVGKEVLIKSVVSAIPTHVMSCFRLLKGVTNKLSSVVSNFWWSNNGQTRGMHWLAWKKLCRHKFDGGLGFRAIKDFNTALLAKQLWRLLDNPESLFARVFKGRYFRNTTPLEHIRYYSPSYGWQSIISARPLVHKGLIKRVGSGSSISAWNDPWIPATRPRSALCRCINYYPHFRESELIDPHISTWNLPLLEQLFDSTEVAIINGIPTTNITDGEAPIVFGPDTRKLLAFTWTVKCPPKIQHFLWQILTGCISVGAQLRSRGIQIDPICTRSGTHEETINHALFECPPAFQTWALSRIPTPPHIFPTDAVFTNLAHLFWHLPKDDTMLVYPWLIWSMGRGKQQNAVRDSDGFTTTEKQYNKYVMVFETDCSDVVKMVSNPMEWPAFSILLEEVDRCRRRFISCDIHHIPRTKNTKADKLASSARDLLHDVYYVNFVPPVWVSHPI</sequence>
<dbReference type="Pfam" id="PF13966">
    <property type="entry name" value="zf-RVT"/>
    <property type="match status" value="1"/>
</dbReference>
<dbReference type="InterPro" id="IPR002156">
    <property type="entry name" value="RNaseH_domain"/>
</dbReference>
<proteinExistence type="predicted"/>
<dbReference type="Pfam" id="PF00078">
    <property type="entry name" value="RVT_1"/>
    <property type="match status" value="1"/>
</dbReference>
<dbReference type="OrthoDB" id="1113032at2759"/>
<name>A0A6D2IWX1_9BRAS</name>
<organism evidence="4 5">
    <name type="scientific">Microthlaspi erraticum</name>
    <dbReference type="NCBI Taxonomy" id="1685480"/>
    <lineage>
        <taxon>Eukaryota</taxon>
        <taxon>Viridiplantae</taxon>
        <taxon>Streptophyta</taxon>
        <taxon>Embryophyta</taxon>
        <taxon>Tracheophyta</taxon>
        <taxon>Spermatophyta</taxon>
        <taxon>Magnoliopsida</taxon>
        <taxon>eudicotyledons</taxon>
        <taxon>Gunneridae</taxon>
        <taxon>Pentapetalae</taxon>
        <taxon>rosids</taxon>
        <taxon>malvids</taxon>
        <taxon>Brassicales</taxon>
        <taxon>Brassicaceae</taxon>
        <taxon>Coluteocarpeae</taxon>
        <taxon>Microthlaspi</taxon>
    </lineage>
</organism>
<dbReference type="Gene3D" id="3.30.420.10">
    <property type="entry name" value="Ribonuclease H-like superfamily/Ribonuclease H"/>
    <property type="match status" value="1"/>
</dbReference>
<protein>
    <recommendedName>
        <fullName evidence="6">Reverse transcriptase domain-containing protein</fullName>
    </recommendedName>
</protein>
<dbReference type="Proteomes" id="UP000467841">
    <property type="component" value="Unassembled WGS sequence"/>
</dbReference>
<dbReference type="CDD" id="cd01650">
    <property type="entry name" value="RT_nLTR_like"/>
    <property type="match status" value="1"/>
</dbReference>
<evidence type="ECO:0000259" key="2">
    <source>
        <dbReference type="Pfam" id="PF13456"/>
    </source>
</evidence>
<feature type="domain" description="RNase H type-1" evidence="2">
    <location>
        <begin position="515"/>
        <end position="574"/>
    </location>
</feature>
<dbReference type="InterPro" id="IPR036397">
    <property type="entry name" value="RNaseH_sf"/>
</dbReference>
<feature type="domain" description="Reverse transcriptase" evidence="1">
    <location>
        <begin position="3"/>
        <end position="128"/>
    </location>
</feature>
<dbReference type="InterPro" id="IPR000477">
    <property type="entry name" value="RT_dom"/>
</dbReference>
<comment type="caution">
    <text evidence="4">The sequence shown here is derived from an EMBL/GenBank/DDBJ whole genome shotgun (WGS) entry which is preliminary data.</text>
</comment>
<dbReference type="GO" id="GO:0003676">
    <property type="term" value="F:nucleic acid binding"/>
    <property type="evidence" value="ECO:0007669"/>
    <property type="project" value="InterPro"/>
</dbReference>
<dbReference type="InterPro" id="IPR026960">
    <property type="entry name" value="RVT-Znf"/>
</dbReference>
<dbReference type="EMBL" id="CACVBM020001081">
    <property type="protein sequence ID" value="CAA7029430.1"/>
    <property type="molecule type" value="Genomic_DNA"/>
</dbReference>
<evidence type="ECO:0008006" key="6">
    <source>
        <dbReference type="Google" id="ProtNLM"/>
    </source>
</evidence>
<evidence type="ECO:0000259" key="1">
    <source>
        <dbReference type="Pfam" id="PF00078"/>
    </source>
</evidence>
<evidence type="ECO:0000313" key="4">
    <source>
        <dbReference type="EMBL" id="CAA7029430.1"/>
    </source>
</evidence>
<dbReference type="GO" id="GO:0004523">
    <property type="term" value="F:RNA-DNA hybrid ribonuclease activity"/>
    <property type="evidence" value="ECO:0007669"/>
    <property type="project" value="InterPro"/>
</dbReference>
<accession>A0A6D2IWX1</accession>
<dbReference type="CDD" id="cd06222">
    <property type="entry name" value="RNase_H_like"/>
    <property type="match status" value="1"/>
</dbReference>
<dbReference type="PANTHER" id="PTHR33116:SF86">
    <property type="entry name" value="REVERSE TRANSCRIPTASE DOMAIN-CONTAINING PROTEIN"/>
    <property type="match status" value="1"/>
</dbReference>
<keyword evidence="5" id="KW-1185">Reference proteome</keyword>
<reference evidence="4" key="1">
    <citation type="submission" date="2020-01" db="EMBL/GenBank/DDBJ databases">
        <authorList>
            <person name="Mishra B."/>
        </authorList>
    </citation>
    <scope>NUCLEOTIDE SEQUENCE [LARGE SCALE GENOMIC DNA]</scope>
</reference>
<evidence type="ECO:0000313" key="5">
    <source>
        <dbReference type="Proteomes" id="UP000467841"/>
    </source>
</evidence>
<dbReference type="PANTHER" id="PTHR33116">
    <property type="entry name" value="REVERSE TRANSCRIPTASE ZINC-BINDING DOMAIN-CONTAINING PROTEIN-RELATED-RELATED"/>
    <property type="match status" value="1"/>
</dbReference>
<evidence type="ECO:0000259" key="3">
    <source>
        <dbReference type="Pfam" id="PF13966"/>
    </source>
</evidence>